<evidence type="ECO:0000256" key="5">
    <source>
        <dbReference type="ARBA" id="ARBA00022617"/>
    </source>
</evidence>
<evidence type="ECO:0000256" key="1">
    <source>
        <dbReference type="ARBA" id="ARBA00001971"/>
    </source>
</evidence>
<keyword evidence="5 12" id="KW-0349">Heme</keyword>
<comment type="similarity">
    <text evidence="4 13">Belongs to the cytochrome P450 family.</text>
</comment>
<comment type="subcellular location">
    <subcellularLocation>
        <location evidence="3">Endoplasmic reticulum membrane</location>
        <topology evidence="3">Peripheral membrane protein</topology>
    </subcellularLocation>
    <subcellularLocation>
        <location evidence="2">Microsome membrane</location>
        <topology evidence="2">Peripheral membrane protein</topology>
    </subcellularLocation>
</comment>
<evidence type="ECO:0000256" key="7">
    <source>
        <dbReference type="ARBA" id="ARBA00022848"/>
    </source>
</evidence>
<dbReference type="Gene3D" id="1.10.630.10">
    <property type="entry name" value="Cytochrome P450"/>
    <property type="match status" value="1"/>
</dbReference>
<dbReference type="InterPro" id="IPR050705">
    <property type="entry name" value="Cytochrome_P450_3A"/>
</dbReference>
<keyword evidence="6 12" id="KW-0479">Metal-binding</keyword>
<dbReference type="EMBL" id="GHWJ01000238">
    <property type="protein sequence ID" value="NOV32975.1"/>
    <property type="molecule type" value="Transcribed_RNA"/>
</dbReference>
<protein>
    <submittedName>
        <fullName evidence="14">Putative cytochrome</fullName>
    </submittedName>
</protein>
<comment type="function">
    <text evidence="11">Cytochromes P450 are a group of heme-thiolate monooxygenases. They oxidize a variety of structurally unrelated compounds, including steroids, fatty acids, and xenobiotics.</text>
</comment>
<evidence type="ECO:0000256" key="11">
    <source>
        <dbReference type="ARBA" id="ARBA00043906"/>
    </source>
</evidence>
<organism evidence="14">
    <name type="scientific">Rhipicephalus microplus</name>
    <name type="common">Cattle tick</name>
    <name type="synonym">Boophilus microplus</name>
    <dbReference type="NCBI Taxonomy" id="6941"/>
    <lineage>
        <taxon>Eukaryota</taxon>
        <taxon>Metazoa</taxon>
        <taxon>Ecdysozoa</taxon>
        <taxon>Arthropoda</taxon>
        <taxon>Chelicerata</taxon>
        <taxon>Arachnida</taxon>
        <taxon>Acari</taxon>
        <taxon>Parasitiformes</taxon>
        <taxon>Ixodida</taxon>
        <taxon>Ixodoidea</taxon>
        <taxon>Ixodidae</taxon>
        <taxon>Rhipicephalinae</taxon>
        <taxon>Rhipicephalus</taxon>
        <taxon>Boophilus</taxon>
    </lineage>
</organism>
<dbReference type="InterPro" id="IPR036396">
    <property type="entry name" value="Cyt_P450_sf"/>
</dbReference>
<reference evidence="14" key="1">
    <citation type="submission" date="2019-09" db="EMBL/GenBank/DDBJ databases">
        <title>Organ-specific transcriptomic study of the physiology of the cattle tick, Rhipicephalus microplus.</title>
        <authorList>
            <person name="Tirloni L."/>
            <person name="Braz G."/>
            <person name="Gandara A.C.P."/>
            <person name="Sabadin G.A."/>
            <person name="da Silva R.M."/>
            <person name="Guizzo M.G."/>
            <person name="Machado J.A."/>
            <person name="Costa E.P."/>
            <person name="Gomes H.F."/>
            <person name="Moraes J."/>
            <person name="Mota M.B.S."/>
            <person name="Mesquita R.D."/>
            <person name="Alvarenga P.H."/>
            <person name="Alves F."/>
            <person name="Seixas A."/>
            <person name="da Fonseca R.N."/>
            <person name="Fogaca A."/>
            <person name="Logullo C."/>
            <person name="Tanaka A."/>
            <person name="Daffre S."/>
            <person name="Termignoni C."/>
            <person name="Vaz I.S.Jr."/>
            <person name="Oliveira P.L."/>
            <person name="Ribeiro J.M."/>
        </authorList>
    </citation>
    <scope>NUCLEOTIDE SEQUENCE</scope>
    <source>
        <strain evidence="14">Porto Alegre</strain>
    </source>
</reference>
<evidence type="ECO:0000256" key="4">
    <source>
        <dbReference type="ARBA" id="ARBA00010617"/>
    </source>
</evidence>
<dbReference type="AlphaFoldDB" id="A0A6M2CHD1"/>
<evidence type="ECO:0000256" key="9">
    <source>
        <dbReference type="ARBA" id="ARBA00023004"/>
    </source>
</evidence>
<evidence type="ECO:0000256" key="2">
    <source>
        <dbReference type="ARBA" id="ARBA00004174"/>
    </source>
</evidence>
<keyword evidence="10 13" id="KW-0503">Monooxygenase</keyword>
<dbReference type="PANTHER" id="PTHR24302:SF15">
    <property type="entry name" value="FATTY-ACID PEROXYGENASE"/>
    <property type="match status" value="1"/>
</dbReference>
<keyword evidence="7" id="KW-0256">Endoplasmic reticulum</keyword>
<name>A0A6M2CHD1_RHIMP</name>
<keyword evidence="8 13" id="KW-0560">Oxidoreductase</keyword>
<dbReference type="PRINTS" id="PR00463">
    <property type="entry name" value="EP450I"/>
</dbReference>
<dbReference type="GO" id="GO:0005506">
    <property type="term" value="F:iron ion binding"/>
    <property type="evidence" value="ECO:0007669"/>
    <property type="project" value="InterPro"/>
</dbReference>
<dbReference type="OrthoDB" id="2789670at2759"/>
<evidence type="ECO:0000313" key="14">
    <source>
        <dbReference type="EMBL" id="NOV32975.1"/>
    </source>
</evidence>
<dbReference type="FunFam" id="1.10.630.10:FF:000182">
    <property type="entry name" value="Cytochrome P450 3A4"/>
    <property type="match status" value="1"/>
</dbReference>
<dbReference type="Pfam" id="PF00067">
    <property type="entry name" value="p450"/>
    <property type="match status" value="1"/>
</dbReference>
<dbReference type="PANTHER" id="PTHR24302">
    <property type="entry name" value="CYTOCHROME P450 FAMILY 3"/>
    <property type="match status" value="1"/>
</dbReference>
<accession>A0A6M2CHD1</accession>
<keyword evidence="7" id="KW-0492">Microsome</keyword>
<dbReference type="InterPro" id="IPR002401">
    <property type="entry name" value="Cyt_P450_E_grp-I"/>
</dbReference>
<dbReference type="GO" id="GO:0005789">
    <property type="term" value="C:endoplasmic reticulum membrane"/>
    <property type="evidence" value="ECO:0007669"/>
    <property type="project" value="UniProtKB-SubCell"/>
</dbReference>
<dbReference type="GO" id="GO:0016705">
    <property type="term" value="F:oxidoreductase activity, acting on paired donors, with incorporation or reduction of molecular oxygen"/>
    <property type="evidence" value="ECO:0007669"/>
    <property type="project" value="InterPro"/>
</dbReference>
<evidence type="ECO:0000256" key="6">
    <source>
        <dbReference type="ARBA" id="ARBA00022723"/>
    </source>
</evidence>
<dbReference type="CDD" id="cd11055">
    <property type="entry name" value="CYP3A-like"/>
    <property type="match status" value="1"/>
</dbReference>
<evidence type="ECO:0000256" key="3">
    <source>
        <dbReference type="ARBA" id="ARBA00004406"/>
    </source>
</evidence>
<dbReference type="PRINTS" id="PR00385">
    <property type="entry name" value="P450"/>
</dbReference>
<sequence length="503" mass="57437">MVAVFIALFVLLLTGVFWWVWRTFTFWNGKGIPYLTFWQYMHFAYDIYTKPLNEVLHRAYTRHGRLYGSYQGTVPAVVVGDPDILREIRVTKFKNFSDKLLSQTAGSDVWRKSILSLSGDEWKKARAIFTPALSPARLKTIFAKIKPIAARMASRVVDAAVKKKPVNLCGLANNTSLDITAALNYSVDMDSENDRDHPLMKCLDAIYMGRGGWRVVMMYLMPTFYKALQPDFPPKSSTDVFKAFVSHLIEERKAKNMEKDDFLQVFMNADYNWEHDSDEKPDSYEIKKMTLEEITAQGVVFFIAGVESVSIALTVTAYYLALNRDSQDRAIAEVDKALTKGELTYDSLQEMQYLDACIKEAMRLCTPDSISFRVCTEETTVAGIHFKPGMCVDIPLAGIHHDPEYFPEPENFNPERFMPENKDAVRPFTYMPFGEGPRNCVGMRLGLLQIKTTLACLLQYVRFETCPETMIPLKFKPGQLLPHFDGPLLLQAIPRWDFENNVS</sequence>
<dbReference type="GO" id="GO:0020037">
    <property type="term" value="F:heme binding"/>
    <property type="evidence" value="ECO:0007669"/>
    <property type="project" value="InterPro"/>
</dbReference>
<dbReference type="InterPro" id="IPR017972">
    <property type="entry name" value="Cyt_P450_CS"/>
</dbReference>
<comment type="cofactor">
    <cofactor evidence="1 12">
        <name>heme</name>
        <dbReference type="ChEBI" id="CHEBI:30413"/>
    </cofactor>
</comment>
<proteinExistence type="inferred from homology"/>
<evidence type="ECO:0000256" key="13">
    <source>
        <dbReference type="RuleBase" id="RU000461"/>
    </source>
</evidence>
<feature type="binding site" description="axial binding residue" evidence="12">
    <location>
        <position position="440"/>
    </location>
    <ligand>
        <name>heme</name>
        <dbReference type="ChEBI" id="CHEBI:30413"/>
    </ligand>
    <ligandPart>
        <name>Fe</name>
        <dbReference type="ChEBI" id="CHEBI:18248"/>
    </ligandPart>
</feature>
<dbReference type="PROSITE" id="PS00086">
    <property type="entry name" value="CYTOCHROME_P450"/>
    <property type="match status" value="1"/>
</dbReference>
<keyword evidence="9 12" id="KW-0408">Iron</keyword>
<evidence type="ECO:0000256" key="10">
    <source>
        <dbReference type="ARBA" id="ARBA00023033"/>
    </source>
</evidence>
<dbReference type="InterPro" id="IPR001128">
    <property type="entry name" value="Cyt_P450"/>
</dbReference>
<evidence type="ECO:0000256" key="12">
    <source>
        <dbReference type="PIRSR" id="PIRSR602401-1"/>
    </source>
</evidence>
<dbReference type="GO" id="GO:0008395">
    <property type="term" value="F:steroid hydroxylase activity"/>
    <property type="evidence" value="ECO:0007669"/>
    <property type="project" value="TreeGrafter"/>
</dbReference>
<evidence type="ECO:0000256" key="8">
    <source>
        <dbReference type="ARBA" id="ARBA00023002"/>
    </source>
</evidence>
<dbReference type="VEuPathDB" id="VectorBase:LOC119161207"/>
<dbReference type="SUPFAM" id="SSF48264">
    <property type="entry name" value="Cytochrome P450"/>
    <property type="match status" value="1"/>
</dbReference>